<dbReference type="SMART" id="SM00388">
    <property type="entry name" value="HisKA"/>
    <property type="match status" value="1"/>
</dbReference>
<dbReference type="SUPFAM" id="SSF55874">
    <property type="entry name" value="ATPase domain of HSP90 chaperone/DNA topoisomerase II/histidine kinase"/>
    <property type="match status" value="1"/>
</dbReference>
<keyword evidence="5" id="KW-0808">Transferase</keyword>
<reference evidence="14 17" key="2">
    <citation type="submission" date="2019-12" db="EMBL/GenBank/DDBJ databases">
        <authorList>
            <person name="Zheng J."/>
        </authorList>
    </citation>
    <scope>NUCLEOTIDE SEQUENCE [LARGE SCALE GENOMIC DNA]</scope>
    <source>
        <strain evidence="14 17">DSM 27347</strain>
    </source>
</reference>
<keyword evidence="9" id="KW-0902">Two-component regulatory system</keyword>
<dbReference type="GO" id="GO:0016020">
    <property type="term" value="C:membrane"/>
    <property type="evidence" value="ECO:0007669"/>
    <property type="project" value="UniProtKB-SubCell"/>
</dbReference>
<dbReference type="EMBL" id="FNBI01000002">
    <property type="protein sequence ID" value="SDF07339.1"/>
    <property type="molecule type" value="Genomic_DNA"/>
</dbReference>
<evidence type="ECO:0000256" key="5">
    <source>
        <dbReference type="ARBA" id="ARBA00022679"/>
    </source>
</evidence>
<keyword evidence="10 11" id="KW-0472">Membrane</keyword>
<dbReference type="InterPro" id="IPR036890">
    <property type="entry name" value="HATPase_C_sf"/>
</dbReference>
<accession>A0A1G7I4S4</accession>
<comment type="subcellular location">
    <subcellularLocation>
        <location evidence="2">Membrane</location>
    </subcellularLocation>
</comment>
<dbReference type="Gene3D" id="6.10.340.10">
    <property type="match status" value="1"/>
</dbReference>
<evidence type="ECO:0000256" key="7">
    <source>
        <dbReference type="ARBA" id="ARBA00022777"/>
    </source>
</evidence>
<evidence type="ECO:0000313" key="14">
    <source>
        <dbReference type="EMBL" id="MWC44393.1"/>
    </source>
</evidence>
<dbReference type="InterPro" id="IPR005467">
    <property type="entry name" value="His_kinase_dom"/>
</dbReference>
<dbReference type="Proteomes" id="UP000436801">
    <property type="component" value="Unassembled WGS sequence"/>
</dbReference>
<dbReference type="PRINTS" id="PR00344">
    <property type="entry name" value="BCTRLSENSOR"/>
</dbReference>
<dbReference type="EMBL" id="WSUT01000005">
    <property type="protein sequence ID" value="MWC44393.1"/>
    <property type="molecule type" value="Genomic_DNA"/>
</dbReference>
<dbReference type="OrthoDB" id="9805942at2"/>
<dbReference type="Gene3D" id="3.30.565.10">
    <property type="entry name" value="Histidine kinase-like ATPase, C-terminal domain"/>
    <property type="match status" value="1"/>
</dbReference>
<dbReference type="InterPro" id="IPR003661">
    <property type="entry name" value="HisK_dim/P_dom"/>
</dbReference>
<keyword evidence="16" id="KW-1185">Reference proteome</keyword>
<evidence type="ECO:0000313" key="17">
    <source>
        <dbReference type="Proteomes" id="UP000436801"/>
    </source>
</evidence>
<dbReference type="Pfam" id="PF13755">
    <property type="entry name" value="Sensor_TM1"/>
    <property type="match status" value="1"/>
</dbReference>
<evidence type="ECO:0000256" key="10">
    <source>
        <dbReference type="ARBA" id="ARBA00023136"/>
    </source>
</evidence>
<dbReference type="AlphaFoldDB" id="A0A1G7I4S4"/>
<dbReference type="Pfam" id="PF00512">
    <property type="entry name" value="HisKA"/>
    <property type="match status" value="1"/>
</dbReference>
<gene>
    <name evidence="14" type="ORF">GQR91_12120</name>
    <name evidence="15" type="ORF">SAMN05216557_102106</name>
</gene>
<dbReference type="InterPro" id="IPR050428">
    <property type="entry name" value="TCS_sensor_his_kinase"/>
</dbReference>
<dbReference type="RefSeq" id="WP_149681579.1">
    <property type="nucleotide sequence ID" value="NZ_FNBI01000002.1"/>
</dbReference>
<evidence type="ECO:0000313" key="16">
    <source>
        <dbReference type="Proteomes" id="UP000323502"/>
    </source>
</evidence>
<keyword evidence="8 11" id="KW-1133">Transmembrane helix</keyword>
<evidence type="ECO:0000256" key="4">
    <source>
        <dbReference type="ARBA" id="ARBA00022553"/>
    </source>
</evidence>
<dbReference type="Pfam" id="PF00672">
    <property type="entry name" value="HAMP"/>
    <property type="match status" value="1"/>
</dbReference>
<feature type="transmembrane region" description="Helical" evidence="11">
    <location>
        <begin position="29"/>
        <end position="47"/>
    </location>
</feature>
<dbReference type="SMART" id="SM00387">
    <property type="entry name" value="HATPase_c"/>
    <property type="match status" value="1"/>
</dbReference>
<dbReference type="SUPFAM" id="SSF47384">
    <property type="entry name" value="Homodimeric domain of signal transducing histidine kinase"/>
    <property type="match status" value="1"/>
</dbReference>
<dbReference type="InterPro" id="IPR003660">
    <property type="entry name" value="HAMP_dom"/>
</dbReference>
<evidence type="ECO:0000256" key="2">
    <source>
        <dbReference type="ARBA" id="ARBA00004370"/>
    </source>
</evidence>
<keyword evidence="6 11" id="KW-0812">Transmembrane</keyword>
<evidence type="ECO:0000256" key="3">
    <source>
        <dbReference type="ARBA" id="ARBA00012438"/>
    </source>
</evidence>
<dbReference type="EC" id="2.7.13.3" evidence="3"/>
<dbReference type="SMART" id="SM00304">
    <property type="entry name" value="HAMP"/>
    <property type="match status" value="1"/>
</dbReference>
<evidence type="ECO:0000256" key="1">
    <source>
        <dbReference type="ARBA" id="ARBA00000085"/>
    </source>
</evidence>
<evidence type="ECO:0000259" key="12">
    <source>
        <dbReference type="PROSITE" id="PS50109"/>
    </source>
</evidence>
<dbReference type="InterPro" id="IPR025908">
    <property type="entry name" value="Sensor_TM1"/>
</dbReference>
<feature type="domain" description="HAMP" evidence="13">
    <location>
        <begin position="238"/>
        <end position="293"/>
    </location>
</feature>
<evidence type="ECO:0000313" key="15">
    <source>
        <dbReference type="EMBL" id="SDF07339.1"/>
    </source>
</evidence>
<dbReference type="CDD" id="cd00082">
    <property type="entry name" value="HisKA"/>
    <property type="match status" value="1"/>
</dbReference>
<dbReference type="InterPro" id="IPR003594">
    <property type="entry name" value="HATPase_dom"/>
</dbReference>
<dbReference type="Proteomes" id="UP000323502">
    <property type="component" value="Unassembled WGS sequence"/>
</dbReference>
<name>A0A1G7I4S4_9SPHN</name>
<dbReference type="Pfam" id="PF02518">
    <property type="entry name" value="HATPase_c"/>
    <property type="match status" value="1"/>
</dbReference>
<dbReference type="PROSITE" id="PS50109">
    <property type="entry name" value="HIS_KIN"/>
    <property type="match status" value="1"/>
</dbReference>
<dbReference type="InterPro" id="IPR036097">
    <property type="entry name" value="HisK_dim/P_sf"/>
</dbReference>
<feature type="domain" description="Histidine kinase" evidence="12">
    <location>
        <begin position="301"/>
        <end position="520"/>
    </location>
</feature>
<dbReference type="SUPFAM" id="SSF158472">
    <property type="entry name" value="HAMP domain-like"/>
    <property type="match status" value="1"/>
</dbReference>
<dbReference type="PROSITE" id="PS50885">
    <property type="entry name" value="HAMP"/>
    <property type="match status" value="1"/>
</dbReference>
<feature type="transmembrane region" description="Helical" evidence="11">
    <location>
        <begin position="218"/>
        <end position="237"/>
    </location>
</feature>
<evidence type="ECO:0000259" key="13">
    <source>
        <dbReference type="PROSITE" id="PS50885"/>
    </source>
</evidence>
<dbReference type="CDD" id="cd06225">
    <property type="entry name" value="HAMP"/>
    <property type="match status" value="1"/>
</dbReference>
<dbReference type="InterPro" id="IPR025919">
    <property type="entry name" value="Stimulus_sens_dom"/>
</dbReference>
<proteinExistence type="predicted"/>
<keyword evidence="4" id="KW-0597">Phosphoprotein</keyword>
<dbReference type="InterPro" id="IPR004358">
    <property type="entry name" value="Sig_transdc_His_kin-like_C"/>
</dbReference>
<dbReference type="PANTHER" id="PTHR45436:SF5">
    <property type="entry name" value="SENSOR HISTIDINE KINASE TRCS"/>
    <property type="match status" value="1"/>
</dbReference>
<dbReference type="PANTHER" id="PTHR45436">
    <property type="entry name" value="SENSOR HISTIDINE KINASE YKOH"/>
    <property type="match status" value="1"/>
</dbReference>
<evidence type="ECO:0000256" key="8">
    <source>
        <dbReference type="ARBA" id="ARBA00022989"/>
    </source>
</evidence>
<organism evidence="15 16">
    <name type="scientific">Sphingomonas carotinifaciens</name>
    <dbReference type="NCBI Taxonomy" id="1166323"/>
    <lineage>
        <taxon>Bacteria</taxon>
        <taxon>Pseudomonadati</taxon>
        <taxon>Pseudomonadota</taxon>
        <taxon>Alphaproteobacteria</taxon>
        <taxon>Sphingomonadales</taxon>
        <taxon>Sphingomonadaceae</taxon>
        <taxon>Sphingomonas</taxon>
    </lineage>
</organism>
<dbReference type="GO" id="GO:0000155">
    <property type="term" value="F:phosphorelay sensor kinase activity"/>
    <property type="evidence" value="ECO:0007669"/>
    <property type="project" value="InterPro"/>
</dbReference>
<evidence type="ECO:0000256" key="11">
    <source>
        <dbReference type="SAM" id="Phobius"/>
    </source>
</evidence>
<sequence>MAPATDSPRSETSDLALRWSGQISLTRRILAVNIFALLLLAGGFFYLDSYRSRIMDSRVAQAGREARLVAEAIGTVVQDQRDRLILRLAADTDTRIRLYDPAGGLVADSRVLGLRNVVLRDPDKQGWRAASARLLDAVIDTVAGATRAPLYREQRDGRGWPDVVAAQARGVIATSVWRAPDRTPVITAAAPVRGGGTVMTTINARGITKTVRSERFRLSVVLGVVTLISVLLSLFLARTIVRPLRRLARAAVRVRLGRAREVVVPRLPDRRDELGMLARALSDMSLALRDRIDATEAFAADVTHELKNPLASLRSAVESLDRIKDPALQQQLLAIVRDDVHRLDRLITDISDASRLDAQLSRAKFEPVDIVALIRALLDQRVARGVERDIRLRLDAVGPADWMVQGEGARLERVFENLNENAISFSPNGGTVAIGVAPDAGTLVVRVEDEGPGVPEEARDAIFRRFHSDRPEGEEFGRHSGLGLAIARTIVEAHQGSIIVESREDRIRGARFVVRMPLAPSR</sequence>
<reference evidence="15 16" key="1">
    <citation type="submission" date="2016-10" db="EMBL/GenBank/DDBJ databases">
        <authorList>
            <person name="Varghese N."/>
            <person name="Submissions S."/>
        </authorList>
    </citation>
    <scope>NUCLEOTIDE SEQUENCE [LARGE SCALE GENOMIC DNA]</scope>
    <source>
        <strain evidence="15 16">S7-754</strain>
    </source>
</reference>
<dbReference type="Gene3D" id="1.10.287.130">
    <property type="match status" value="1"/>
</dbReference>
<comment type="catalytic activity">
    <reaction evidence="1">
        <text>ATP + protein L-histidine = ADP + protein N-phospho-L-histidine.</text>
        <dbReference type="EC" id="2.7.13.3"/>
    </reaction>
</comment>
<dbReference type="Pfam" id="PF13756">
    <property type="entry name" value="Stimulus_sens_1"/>
    <property type="match status" value="1"/>
</dbReference>
<evidence type="ECO:0000256" key="9">
    <source>
        <dbReference type="ARBA" id="ARBA00023012"/>
    </source>
</evidence>
<protein>
    <recommendedName>
        <fullName evidence="3">histidine kinase</fullName>
        <ecNumber evidence="3">2.7.13.3</ecNumber>
    </recommendedName>
</protein>
<keyword evidence="7 15" id="KW-0418">Kinase</keyword>
<evidence type="ECO:0000256" key="6">
    <source>
        <dbReference type="ARBA" id="ARBA00022692"/>
    </source>
</evidence>